<dbReference type="PROSITE" id="PS00730">
    <property type="entry name" value="AP_NUCLEASE_F2_2"/>
    <property type="match status" value="1"/>
</dbReference>
<evidence type="ECO:0000256" key="4">
    <source>
        <dbReference type="ARBA" id="ARBA00022763"/>
    </source>
</evidence>
<proteinExistence type="inferred from homology"/>
<dbReference type="GO" id="GO:0006284">
    <property type="term" value="P:base-excision repair"/>
    <property type="evidence" value="ECO:0007669"/>
    <property type="project" value="TreeGrafter"/>
</dbReference>
<dbReference type="GO" id="GO:0003906">
    <property type="term" value="F:DNA-(apurinic or apyrimidinic site) endonuclease activity"/>
    <property type="evidence" value="ECO:0007669"/>
    <property type="project" value="TreeGrafter"/>
</dbReference>
<comment type="similarity">
    <text evidence="2">Belongs to the AP endonuclease 2 family.</text>
</comment>
<dbReference type="InterPro" id="IPR018246">
    <property type="entry name" value="AP_endonuc_F2_Zn_BS"/>
</dbReference>
<dbReference type="SUPFAM" id="SSF51658">
    <property type="entry name" value="Xylose isomerase-like"/>
    <property type="match status" value="1"/>
</dbReference>
<keyword evidence="6" id="KW-0862">Zinc</keyword>
<evidence type="ECO:0000313" key="10">
    <source>
        <dbReference type="EMBL" id="GAV07871.1"/>
    </source>
</evidence>
<dbReference type="PROSITE" id="PS51432">
    <property type="entry name" value="AP_NUCLEASE_F2_4"/>
    <property type="match status" value="1"/>
</dbReference>
<feature type="compositionally biased region" description="Polar residues" evidence="8">
    <location>
        <begin position="90"/>
        <end position="99"/>
    </location>
</feature>
<organism evidence="10 11">
    <name type="scientific">Ramazzottius varieornatus</name>
    <name type="common">Water bear</name>
    <name type="synonym">Tardigrade</name>
    <dbReference type="NCBI Taxonomy" id="947166"/>
    <lineage>
        <taxon>Eukaryota</taxon>
        <taxon>Metazoa</taxon>
        <taxon>Ecdysozoa</taxon>
        <taxon>Tardigrada</taxon>
        <taxon>Eutardigrada</taxon>
        <taxon>Parachela</taxon>
        <taxon>Hypsibioidea</taxon>
        <taxon>Ramazzottiidae</taxon>
        <taxon>Ramazzottius</taxon>
    </lineage>
</organism>
<dbReference type="GO" id="GO:0008081">
    <property type="term" value="F:phosphoric diester hydrolase activity"/>
    <property type="evidence" value="ECO:0007669"/>
    <property type="project" value="TreeGrafter"/>
</dbReference>
<accession>A0A1D1W358</accession>
<comment type="caution">
    <text evidence="10">The sequence shown here is derived from an EMBL/GenBank/DDBJ whole genome shotgun (WGS) entry which is preliminary data.</text>
</comment>
<dbReference type="PANTHER" id="PTHR21445">
    <property type="entry name" value="ENDONUCLEASE IV ENDODEOXYRIBONUCLEASE IV"/>
    <property type="match status" value="1"/>
</dbReference>
<reference evidence="10 11" key="1">
    <citation type="journal article" date="2016" name="Nat. Commun.">
        <title>Extremotolerant tardigrade genome and improved radiotolerance of human cultured cells by tardigrade-unique protein.</title>
        <authorList>
            <person name="Hashimoto T."/>
            <person name="Horikawa D.D."/>
            <person name="Saito Y."/>
            <person name="Kuwahara H."/>
            <person name="Kozuka-Hata H."/>
            <person name="Shin-I T."/>
            <person name="Minakuchi Y."/>
            <person name="Ohishi K."/>
            <person name="Motoyama A."/>
            <person name="Aizu T."/>
            <person name="Enomoto A."/>
            <person name="Kondo K."/>
            <person name="Tanaka S."/>
            <person name="Hara Y."/>
            <person name="Koshikawa S."/>
            <person name="Sagara H."/>
            <person name="Miura T."/>
            <person name="Yokobori S."/>
            <person name="Miyagawa K."/>
            <person name="Suzuki Y."/>
            <person name="Kubo T."/>
            <person name="Oyama M."/>
            <person name="Kohara Y."/>
            <person name="Fujiyama A."/>
            <person name="Arakawa K."/>
            <person name="Katayama T."/>
            <person name="Toyoda A."/>
            <person name="Kunieda T."/>
        </authorList>
    </citation>
    <scope>NUCLEOTIDE SEQUENCE [LARGE SCALE GENOMIC DNA]</scope>
    <source>
        <strain evidence="10 11">YOKOZUNA-1</strain>
    </source>
</reference>
<keyword evidence="4" id="KW-0227">DNA damage</keyword>
<keyword evidence="3" id="KW-0479">Metal-binding</keyword>
<evidence type="ECO:0000256" key="7">
    <source>
        <dbReference type="ARBA" id="ARBA00023204"/>
    </source>
</evidence>
<dbReference type="GO" id="GO:0003677">
    <property type="term" value="F:DNA binding"/>
    <property type="evidence" value="ECO:0007669"/>
    <property type="project" value="InterPro"/>
</dbReference>
<dbReference type="SMART" id="SM00518">
    <property type="entry name" value="AP2Ec"/>
    <property type="match status" value="1"/>
</dbReference>
<dbReference type="InterPro" id="IPR036237">
    <property type="entry name" value="Xyl_isomerase-like_sf"/>
</dbReference>
<evidence type="ECO:0000256" key="3">
    <source>
        <dbReference type="ARBA" id="ARBA00022723"/>
    </source>
</evidence>
<evidence type="ECO:0000256" key="1">
    <source>
        <dbReference type="ARBA" id="ARBA00001947"/>
    </source>
</evidence>
<dbReference type="InterPro" id="IPR001719">
    <property type="entry name" value="AP_endonuc_2"/>
</dbReference>
<dbReference type="AlphaFoldDB" id="A0A1D1W358"/>
<dbReference type="PROSITE" id="PS00731">
    <property type="entry name" value="AP_NUCLEASE_F2_3"/>
    <property type="match status" value="1"/>
</dbReference>
<keyword evidence="7" id="KW-0234">DNA repair</keyword>
<dbReference type="InterPro" id="IPR013022">
    <property type="entry name" value="Xyl_isomerase-like_TIM-brl"/>
</dbReference>
<dbReference type="GO" id="GO:0008270">
    <property type="term" value="F:zinc ion binding"/>
    <property type="evidence" value="ECO:0007669"/>
    <property type="project" value="InterPro"/>
</dbReference>
<dbReference type="HAMAP" id="MF_00152">
    <property type="entry name" value="Nfo"/>
    <property type="match status" value="1"/>
</dbReference>
<evidence type="ECO:0000256" key="6">
    <source>
        <dbReference type="ARBA" id="ARBA00022833"/>
    </source>
</evidence>
<dbReference type="PANTHER" id="PTHR21445:SF0">
    <property type="entry name" value="APURINIC-APYRIMIDINIC ENDONUCLEASE"/>
    <property type="match status" value="1"/>
</dbReference>
<evidence type="ECO:0000313" key="11">
    <source>
        <dbReference type="Proteomes" id="UP000186922"/>
    </source>
</evidence>
<dbReference type="Proteomes" id="UP000186922">
    <property type="component" value="Unassembled WGS sequence"/>
</dbReference>
<dbReference type="Pfam" id="PF01261">
    <property type="entry name" value="AP_endonuc_2"/>
    <property type="match status" value="1"/>
</dbReference>
<dbReference type="EMBL" id="BDGG01000016">
    <property type="protein sequence ID" value="GAV07871.1"/>
    <property type="molecule type" value="Genomic_DNA"/>
</dbReference>
<evidence type="ECO:0000259" key="9">
    <source>
        <dbReference type="Pfam" id="PF01261"/>
    </source>
</evidence>
<evidence type="ECO:0000256" key="2">
    <source>
        <dbReference type="ARBA" id="ARBA00005340"/>
    </source>
</evidence>
<evidence type="ECO:0000256" key="8">
    <source>
        <dbReference type="SAM" id="MobiDB-lite"/>
    </source>
</evidence>
<dbReference type="Gene3D" id="3.20.20.150">
    <property type="entry name" value="Divalent-metal-dependent TIM barrel enzymes"/>
    <property type="match status" value="1"/>
</dbReference>
<dbReference type="FunFam" id="3.20.20.150:FF:000001">
    <property type="entry name" value="Probable endonuclease 4"/>
    <property type="match status" value="1"/>
</dbReference>
<evidence type="ECO:0000256" key="5">
    <source>
        <dbReference type="ARBA" id="ARBA00022801"/>
    </source>
</evidence>
<sequence length="445" mass="48457">MPKTRATNMRKTPTVPVSTVASTSGAVGIGQRQKLNSLLPPAPFPVMATALLEQPTANLHFHQPGPKMTPHHSSVSTRKRKEPHHEPSNDFLQTSSPNKRSAPDSGIASLFSHALVSDESLHNGSAQSVPLDTASTSSSTSGLAASSMVSSIAQVPKQKQSNRSLKYVGAHLSVTSGGPQRAIQQAMDIGARALALFVRSARRWTAAPLSEEAVRKFREKLAKSSIEADKVVCHGSYLINLGAPSPDVLSKSRVSMVDEMTRCQRLGIKYYNIHPGSTCGKAGVTETIDRIVESINEGLSKTRDVMVLLETMCCQGYTVGGKLSELKEIMNKVKDSGRVGVCLDTCHVYAAGYNIASKDGWERYIKEFDEQIGLDRLRAVHLNDSELPVGSHLDRHAAIGNGWIGREGFKLVMNDSRLNNLPLILETNDTMYRHEIDMLYSLCQD</sequence>
<keyword evidence="11" id="KW-1185">Reference proteome</keyword>
<gene>
    <name evidence="10" type="primary">RvY_17653-1</name>
    <name evidence="10" type="synonym">RvY_17653.1</name>
    <name evidence="10" type="ORF">RvY_17653</name>
</gene>
<dbReference type="NCBIfam" id="TIGR00587">
    <property type="entry name" value="nfo"/>
    <property type="match status" value="1"/>
</dbReference>
<name>A0A1D1W358_RAMVA</name>
<dbReference type="STRING" id="947166.A0A1D1W358"/>
<comment type="cofactor">
    <cofactor evidence="1">
        <name>Zn(2+)</name>
        <dbReference type="ChEBI" id="CHEBI:29105"/>
    </cofactor>
</comment>
<protein>
    <recommendedName>
        <fullName evidence="9">Xylose isomerase-like TIM barrel domain-containing protein</fullName>
    </recommendedName>
</protein>
<dbReference type="PROSITE" id="PS00729">
    <property type="entry name" value="AP_NUCLEASE_F2_1"/>
    <property type="match status" value="1"/>
</dbReference>
<dbReference type="OrthoDB" id="7663182at2759"/>
<feature type="domain" description="Xylose isomerase-like TIM barrel" evidence="9">
    <location>
        <begin position="184"/>
        <end position="441"/>
    </location>
</feature>
<dbReference type="CDD" id="cd00019">
    <property type="entry name" value="AP2Ec"/>
    <property type="match status" value="1"/>
</dbReference>
<feature type="region of interest" description="Disordered" evidence="8">
    <location>
        <begin position="59"/>
        <end position="105"/>
    </location>
</feature>
<keyword evidence="5" id="KW-0378">Hydrolase</keyword>